<evidence type="ECO:0008006" key="4">
    <source>
        <dbReference type="Google" id="ProtNLM"/>
    </source>
</evidence>
<dbReference type="GeneID" id="19189104"/>
<name>W9XNG9_9EURO</name>
<dbReference type="GO" id="GO:0030674">
    <property type="term" value="F:protein-macromolecule adaptor activity"/>
    <property type="evidence" value="ECO:0007669"/>
    <property type="project" value="TreeGrafter"/>
</dbReference>
<feature type="compositionally biased region" description="Basic and acidic residues" evidence="1">
    <location>
        <begin position="352"/>
        <end position="362"/>
    </location>
</feature>
<evidence type="ECO:0000256" key="1">
    <source>
        <dbReference type="SAM" id="MobiDB-lite"/>
    </source>
</evidence>
<dbReference type="PANTHER" id="PTHR28080:SF1">
    <property type="entry name" value="PEROXISOMAL BIOGENESIS FACTOR 3"/>
    <property type="match status" value="1"/>
</dbReference>
<organism evidence="2 3">
    <name type="scientific">Cladophialophora psammophila CBS 110553</name>
    <dbReference type="NCBI Taxonomy" id="1182543"/>
    <lineage>
        <taxon>Eukaryota</taxon>
        <taxon>Fungi</taxon>
        <taxon>Dikarya</taxon>
        <taxon>Ascomycota</taxon>
        <taxon>Pezizomycotina</taxon>
        <taxon>Eurotiomycetes</taxon>
        <taxon>Chaetothyriomycetidae</taxon>
        <taxon>Chaetothyriales</taxon>
        <taxon>Herpotrichiellaceae</taxon>
        <taxon>Cladophialophora</taxon>
    </lineage>
</organism>
<gene>
    <name evidence="2" type="ORF">A1O5_04380</name>
</gene>
<dbReference type="GO" id="GO:0045046">
    <property type="term" value="P:protein import into peroxisome membrane"/>
    <property type="evidence" value="ECO:0007669"/>
    <property type="project" value="TreeGrafter"/>
</dbReference>
<dbReference type="OrthoDB" id="45930at2759"/>
<dbReference type="Pfam" id="PF04882">
    <property type="entry name" value="Peroxin-3"/>
    <property type="match status" value="1"/>
</dbReference>
<dbReference type="EMBL" id="AMGX01000006">
    <property type="protein sequence ID" value="EXJ71879.1"/>
    <property type="molecule type" value="Genomic_DNA"/>
</dbReference>
<dbReference type="RefSeq" id="XP_007743177.1">
    <property type="nucleotide sequence ID" value="XM_007744987.1"/>
</dbReference>
<feature type="region of interest" description="Disordered" evidence="1">
    <location>
        <begin position="118"/>
        <end position="137"/>
    </location>
</feature>
<comment type="caution">
    <text evidence="2">The sequence shown here is derived from an EMBL/GenBank/DDBJ whole genome shotgun (WGS) entry which is preliminary data.</text>
</comment>
<dbReference type="HOGENOM" id="CLU_017002_3_0_1"/>
<dbReference type="eggNOG" id="KOG4444">
    <property type="taxonomic scope" value="Eukaryota"/>
</dbReference>
<keyword evidence="3" id="KW-1185">Reference proteome</keyword>
<feature type="region of interest" description="Disordered" evidence="1">
    <location>
        <begin position="341"/>
        <end position="362"/>
    </location>
</feature>
<dbReference type="InterPro" id="IPR006966">
    <property type="entry name" value="Peroxin-3"/>
</dbReference>
<dbReference type="PANTHER" id="PTHR28080">
    <property type="entry name" value="PEROXISOMAL BIOGENESIS FACTOR 3"/>
    <property type="match status" value="1"/>
</dbReference>
<protein>
    <recommendedName>
        <fullName evidence="4">Peroxin-3</fullName>
    </recommendedName>
</protein>
<dbReference type="AlphaFoldDB" id="W9XNG9"/>
<sequence length="555" mass="60720">MISATRRWLKRHRTGIAIGAGVVGATYLAAQYVLGKINEARERMQMDRIAKEKYESYTFVRRASTDYIFSSIRRRFEQNQTDCTITVLALLPTLTENILEDLPVEQLTHELQQKKAERLARASGEGKSEASSMYEGDTASVSSFQTGSFIHASQLQGDGSQSLGPRRTKAQLWNELKVTSITRAFTLIYSLSLLTILTRIQLNLLGRLNYLSSVISLAQPPPPGRADSISLEDHDDGSAAGAGFGNDFETNRRYLTFSWFLLQKGYAQIMSKVREAVEEVFGGISPSEGITAARLSDLVLAVRKRVEGGSEQERYATRWLPYVLPPKEEEEAVLIESGVITPPATSPGSDAHGPEKGEHQEAATHIDTSTGPLRQLLDETADLIDSPTFTRIHTLLLGSMFSHLIDTRVIAQLYPQPRQHSPSSSISSALQPRIQELDSAVTIVPGEPRVKLANILAIITRQAHAIGNGNNPPNEYVSTAEAEVRELEAFAAVIYASNLDQSLEENRPDTGDSGLRAAGGVGVSDVGAEPVDELIENKLESAWIKVTGSTSFSSR</sequence>
<evidence type="ECO:0000313" key="3">
    <source>
        <dbReference type="Proteomes" id="UP000019471"/>
    </source>
</evidence>
<dbReference type="Proteomes" id="UP000019471">
    <property type="component" value="Unassembled WGS sequence"/>
</dbReference>
<reference evidence="2 3" key="1">
    <citation type="submission" date="2013-03" db="EMBL/GenBank/DDBJ databases">
        <title>The Genome Sequence of Cladophialophora psammophila CBS 110553.</title>
        <authorList>
            <consortium name="The Broad Institute Genomics Platform"/>
            <person name="Cuomo C."/>
            <person name="de Hoog S."/>
            <person name="Gorbushina A."/>
            <person name="Walker B."/>
            <person name="Young S.K."/>
            <person name="Zeng Q."/>
            <person name="Gargeya S."/>
            <person name="Fitzgerald M."/>
            <person name="Haas B."/>
            <person name="Abouelleil A."/>
            <person name="Allen A.W."/>
            <person name="Alvarado L."/>
            <person name="Arachchi H.M."/>
            <person name="Berlin A.M."/>
            <person name="Chapman S.B."/>
            <person name="Gainer-Dewar J."/>
            <person name="Goldberg J."/>
            <person name="Griggs A."/>
            <person name="Gujja S."/>
            <person name="Hansen M."/>
            <person name="Howarth C."/>
            <person name="Imamovic A."/>
            <person name="Ireland A."/>
            <person name="Larimer J."/>
            <person name="McCowan C."/>
            <person name="Murphy C."/>
            <person name="Pearson M."/>
            <person name="Poon T.W."/>
            <person name="Priest M."/>
            <person name="Roberts A."/>
            <person name="Saif S."/>
            <person name="Shea T."/>
            <person name="Sisk P."/>
            <person name="Sykes S."/>
            <person name="Wortman J."/>
            <person name="Nusbaum C."/>
            <person name="Birren B."/>
        </authorList>
    </citation>
    <scope>NUCLEOTIDE SEQUENCE [LARGE SCALE GENOMIC DNA]</scope>
    <source>
        <strain evidence="2 3">CBS 110553</strain>
    </source>
</reference>
<feature type="compositionally biased region" description="Basic and acidic residues" evidence="1">
    <location>
        <begin position="118"/>
        <end position="128"/>
    </location>
</feature>
<proteinExistence type="predicted"/>
<dbReference type="GO" id="GO:0005778">
    <property type="term" value="C:peroxisomal membrane"/>
    <property type="evidence" value="ECO:0007669"/>
    <property type="project" value="InterPro"/>
</dbReference>
<dbReference type="STRING" id="1182543.W9XNG9"/>
<evidence type="ECO:0000313" key="2">
    <source>
        <dbReference type="EMBL" id="EXJ71879.1"/>
    </source>
</evidence>
<accession>W9XNG9</accession>